<dbReference type="Gene3D" id="1.10.150.240">
    <property type="entry name" value="Putative phosphatase, domain 2"/>
    <property type="match status" value="1"/>
</dbReference>
<dbReference type="InterPro" id="IPR006439">
    <property type="entry name" value="HAD-SF_hydro_IA"/>
</dbReference>
<keyword evidence="2" id="KW-1185">Reference proteome</keyword>
<proteinExistence type="predicted"/>
<dbReference type="Gene3D" id="3.40.50.1000">
    <property type="entry name" value="HAD superfamily/HAD-like"/>
    <property type="match status" value="1"/>
</dbReference>
<organism evidence="1 2">
    <name type="scientific">Longispora fulva</name>
    <dbReference type="NCBI Taxonomy" id="619741"/>
    <lineage>
        <taxon>Bacteria</taxon>
        <taxon>Bacillati</taxon>
        <taxon>Actinomycetota</taxon>
        <taxon>Actinomycetes</taxon>
        <taxon>Micromonosporales</taxon>
        <taxon>Micromonosporaceae</taxon>
        <taxon>Longispora</taxon>
    </lineage>
</organism>
<dbReference type="RefSeq" id="WP_267920117.1">
    <property type="nucleotide sequence ID" value="NZ_BONS01000024.1"/>
</dbReference>
<dbReference type="InterPro" id="IPR051806">
    <property type="entry name" value="HAD-like_SPP"/>
</dbReference>
<name>A0A8J7GHI2_9ACTN</name>
<dbReference type="EMBL" id="JADOUF010000001">
    <property type="protein sequence ID" value="MBG6137620.1"/>
    <property type="molecule type" value="Genomic_DNA"/>
</dbReference>
<dbReference type="GO" id="GO:0050308">
    <property type="term" value="F:sugar-phosphatase activity"/>
    <property type="evidence" value="ECO:0007669"/>
    <property type="project" value="TreeGrafter"/>
</dbReference>
<evidence type="ECO:0000313" key="1">
    <source>
        <dbReference type="EMBL" id="MBG6137620.1"/>
    </source>
</evidence>
<dbReference type="PRINTS" id="PR00413">
    <property type="entry name" value="HADHALOGNASE"/>
</dbReference>
<dbReference type="PANTHER" id="PTHR43481:SF4">
    <property type="entry name" value="GLYCEROL-1-PHOSPHATE PHOSPHOHYDROLASE 1-RELATED"/>
    <property type="match status" value="1"/>
</dbReference>
<dbReference type="SUPFAM" id="SSF56784">
    <property type="entry name" value="HAD-like"/>
    <property type="match status" value="1"/>
</dbReference>
<dbReference type="InterPro" id="IPR036412">
    <property type="entry name" value="HAD-like_sf"/>
</dbReference>
<evidence type="ECO:0000313" key="2">
    <source>
        <dbReference type="Proteomes" id="UP000622552"/>
    </source>
</evidence>
<sequence>MTLAAVLLDMDGTLLDSEKVWEVALHDLAAHHGGTMTAAARTAMVGASMADSMDILHTDIGRPELDHEYSTDWLESRMVELFSAGVPWRPGAAELIAVLRAQGVPLALVTATRRHLVEVCLDTLGRENFDVVVCGDEVPETKPDPAPYLRAAELLGVDPGRCVAIEDSPTGVASAVAAGCAVLAVPCEVPLAGLGATVADSLVGVDLPFLRTLL</sequence>
<dbReference type="AlphaFoldDB" id="A0A8J7GHI2"/>
<dbReference type="SFLD" id="SFLDG01129">
    <property type="entry name" value="C1.5:_HAD__Beta-PGM__Phosphata"/>
    <property type="match status" value="1"/>
</dbReference>
<accession>A0A8J7GHI2</accession>
<keyword evidence="1" id="KW-0378">Hydrolase</keyword>
<dbReference type="NCBIfam" id="TIGR01509">
    <property type="entry name" value="HAD-SF-IA-v3"/>
    <property type="match status" value="1"/>
</dbReference>
<reference evidence="1" key="1">
    <citation type="submission" date="2020-11" db="EMBL/GenBank/DDBJ databases">
        <title>Sequencing the genomes of 1000 actinobacteria strains.</title>
        <authorList>
            <person name="Klenk H.-P."/>
        </authorList>
    </citation>
    <scope>NUCLEOTIDE SEQUENCE</scope>
    <source>
        <strain evidence="1">DSM 45356</strain>
    </source>
</reference>
<protein>
    <submittedName>
        <fullName evidence="1">HAD superfamily hydrolase (TIGR01509 family)</fullName>
    </submittedName>
</protein>
<gene>
    <name evidence="1" type="ORF">IW245_003814</name>
</gene>
<dbReference type="PANTHER" id="PTHR43481">
    <property type="entry name" value="FRUCTOSE-1-PHOSPHATE PHOSPHATASE"/>
    <property type="match status" value="1"/>
</dbReference>
<dbReference type="CDD" id="cd07505">
    <property type="entry name" value="HAD_BPGM-like"/>
    <property type="match status" value="1"/>
</dbReference>
<dbReference type="InterPro" id="IPR023198">
    <property type="entry name" value="PGP-like_dom2"/>
</dbReference>
<dbReference type="SFLD" id="SFLDS00003">
    <property type="entry name" value="Haloacid_Dehalogenase"/>
    <property type="match status" value="1"/>
</dbReference>
<dbReference type="Proteomes" id="UP000622552">
    <property type="component" value="Unassembled WGS sequence"/>
</dbReference>
<dbReference type="Pfam" id="PF00702">
    <property type="entry name" value="Hydrolase"/>
    <property type="match status" value="1"/>
</dbReference>
<comment type="caution">
    <text evidence="1">The sequence shown here is derived from an EMBL/GenBank/DDBJ whole genome shotgun (WGS) entry which is preliminary data.</text>
</comment>
<dbReference type="InterPro" id="IPR023214">
    <property type="entry name" value="HAD_sf"/>
</dbReference>